<keyword evidence="2" id="KW-1133">Transmembrane helix</keyword>
<dbReference type="EMBL" id="JBFRHK010000001">
    <property type="protein sequence ID" value="MEX3743553.1"/>
    <property type="molecule type" value="Genomic_DNA"/>
</dbReference>
<keyword evidence="1" id="KW-0175">Coiled coil</keyword>
<evidence type="ECO:0000256" key="1">
    <source>
        <dbReference type="SAM" id="Coils"/>
    </source>
</evidence>
<protein>
    <submittedName>
        <fullName evidence="3">Phage abortive infection protein</fullName>
    </submittedName>
</protein>
<evidence type="ECO:0000256" key="2">
    <source>
        <dbReference type="SAM" id="Phobius"/>
    </source>
</evidence>
<evidence type="ECO:0000313" key="3">
    <source>
        <dbReference type="EMBL" id="MEX3743553.1"/>
    </source>
</evidence>
<name>A0ABV3VQ95_9BACI</name>
<dbReference type="Pfam" id="PF16872">
    <property type="entry name" value="putAbiC"/>
    <property type="match status" value="1"/>
</dbReference>
<feature type="transmembrane region" description="Helical" evidence="2">
    <location>
        <begin position="6"/>
        <end position="25"/>
    </location>
</feature>
<feature type="transmembrane region" description="Helical" evidence="2">
    <location>
        <begin position="86"/>
        <end position="109"/>
    </location>
</feature>
<comment type="caution">
    <text evidence="3">The sequence shown here is derived from an EMBL/GenBank/DDBJ whole genome shotgun (WGS) entry which is preliminary data.</text>
</comment>
<feature type="coiled-coil region" evidence="1">
    <location>
        <begin position="104"/>
        <end position="134"/>
    </location>
</feature>
<sequence>MDYFLFACLIVINLTFIISFIVYGFENPKKEVKKKIITIENVLILIGIFVIICASFLPFLILGHFNLDLKYIELKDFGDLGPVGDYMGGTTVGLLSLASLMFVAAAMMMQKKELELQRKEVERLNNEFEISNSTMKQQQFESAFFNMVNLHHTILQNMKIDNISDKELMKELYLKLKKNGEKYDELEIILIYFLSLEEKKKFWISIIEDNFQQEVNELEKSTVYPSDSLLQDISNYRNNIFDFLTNEFQELFEKFQVDKRQVASISADAKYINRVLKGYEELLLVKIRAKYTDFTFVIDTALDKYKKEIYEKFYDENEYLIGHYFRNFYHTIKFINTSNLINDVNRKQYQSILKAQLSSYEILMIFYNAFYSSQGEKLKTQISDIDFFDKHLYSLDIIWENDIRMNLNIL</sequence>
<organism evidence="3 4">
    <name type="scientific">Lysinibacillus xylanilyticus</name>
    <dbReference type="NCBI Taxonomy" id="582475"/>
    <lineage>
        <taxon>Bacteria</taxon>
        <taxon>Bacillati</taxon>
        <taxon>Bacillota</taxon>
        <taxon>Bacilli</taxon>
        <taxon>Bacillales</taxon>
        <taxon>Bacillaceae</taxon>
        <taxon>Lysinibacillus</taxon>
    </lineage>
</organism>
<keyword evidence="4" id="KW-1185">Reference proteome</keyword>
<evidence type="ECO:0000313" key="4">
    <source>
        <dbReference type="Proteomes" id="UP001558534"/>
    </source>
</evidence>
<proteinExistence type="predicted"/>
<gene>
    <name evidence="3" type="ORF">AB1300_00230</name>
</gene>
<dbReference type="Proteomes" id="UP001558534">
    <property type="component" value="Unassembled WGS sequence"/>
</dbReference>
<keyword evidence="2" id="KW-0472">Membrane</keyword>
<keyword evidence="2" id="KW-0812">Transmembrane</keyword>
<dbReference type="RefSeq" id="WP_368634603.1">
    <property type="nucleotide sequence ID" value="NZ_JBFRHK010000001.1"/>
</dbReference>
<feature type="transmembrane region" description="Helical" evidence="2">
    <location>
        <begin position="37"/>
        <end position="66"/>
    </location>
</feature>
<reference evidence="3 4" key="1">
    <citation type="submission" date="2024-07" db="EMBL/GenBank/DDBJ databases">
        <title>Characterization of a bacterium isolated from hydrolysated instant sea cucumber by whole-genome sequencing and metabolomics.</title>
        <authorList>
            <person name="Luo X."/>
            <person name="Zhang Z."/>
            <person name="Zheng Z."/>
            <person name="Zhang W."/>
            <person name="Ming T."/>
            <person name="Jiao L."/>
            <person name="Su X."/>
            <person name="Kong F."/>
            <person name="Xu J."/>
        </authorList>
    </citation>
    <scope>NUCLEOTIDE SEQUENCE [LARGE SCALE GENOMIC DNA]</scope>
    <source>
        <strain evidence="3 4">XL-2024</strain>
    </source>
</reference>
<dbReference type="InterPro" id="IPR031709">
    <property type="entry name" value="PutAbiC"/>
</dbReference>
<accession>A0ABV3VQ95</accession>